<sequence>MEHFNTFFKASESIKNSENLWFFSTYELIALSPVKGHLLYIGNADKQIIKKAKKAPSANRRRFFINETCLTKPIVKY</sequence>
<organism evidence="1 2">
    <name type="scientific">Trichormus variabilis SAG 1403-4b</name>
    <dbReference type="NCBI Taxonomy" id="447716"/>
    <lineage>
        <taxon>Bacteria</taxon>
        <taxon>Bacillati</taxon>
        <taxon>Cyanobacteriota</taxon>
        <taxon>Cyanophyceae</taxon>
        <taxon>Nostocales</taxon>
        <taxon>Nostocaceae</taxon>
        <taxon>Trichormus</taxon>
    </lineage>
</organism>
<dbReference type="Proteomes" id="UP000276103">
    <property type="component" value="Unassembled WGS sequence"/>
</dbReference>
<protein>
    <submittedName>
        <fullName evidence="1">Uncharacterized protein</fullName>
    </submittedName>
</protein>
<reference evidence="1 2" key="1">
    <citation type="journal article" date="2019" name="Genome Biol. Evol.">
        <title>Day and night: Metabolic profiles and evolutionary relationships of six axenic non-marine cyanobacteria.</title>
        <authorList>
            <person name="Will S.E."/>
            <person name="Henke P."/>
            <person name="Boedeker C."/>
            <person name="Huang S."/>
            <person name="Brinkmann H."/>
            <person name="Rohde M."/>
            <person name="Jarek M."/>
            <person name="Friedl T."/>
            <person name="Seufert S."/>
            <person name="Schumacher M."/>
            <person name="Overmann J."/>
            <person name="Neumann-Schaal M."/>
            <person name="Petersen J."/>
        </authorList>
    </citation>
    <scope>NUCLEOTIDE SEQUENCE [LARGE SCALE GENOMIC DNA]</scope>
    <source>
        <strain evidence="1 2">SAG 1403-4b</strain>
    </source>
</reference>
<accession>A0A433UFA3</accession>
<keyword evidence="2" id="KW-1185">Reference proteome</keyword>
<evidence type="ECO:0000313" key="1">
    <source>
        <dbReference type="EMBL" id="RUS92566.1"/>
    </source>
</evidence>
<proteinExistence type="predicted"/>
<comment type="caution">
    <text evidence="1">The sequence shown here is derived from an EMBL/GenBank/DDBJ whole genome shotgun (WGS) entry which is preliminary data.</text>
</comment>
<dbReference type="EMBL" id="RSCM01000026">
    <property type="protein sequence ID" value="RUS92566.1"/>
    <property type="molecule type" value="Genomic_DNA"/>
</dbReference>
<name>A0A433UFA3_ANAVA</name>
<dbReference type="AlphaFoldDB" id="A0A433UFA3"/>
<evidence type="ECO:0000313" key="2">
    <source>
        <dbReference type="Proteomes" id="UP000276103"/>
    </source>
</evidence>
<gene>
    <name evidence="1" type="ORF">DSM107003_49460</name>
</gene>